<dbReference type="SUPFAM" id="SSF55681">
    <property type="entry name" value="Class II aaRS and biotin synthetases"/>
    <property type="match status" value="1"/>
</dbReference>
<name>A0A7T9DJ18_9ARCH</name>
<dbReference type="AlphaFoldDB" id="A0A7T9DJ18"/>
<dbReference type="PANTHER" id="PTHR43679">
    <property type="entry name" value="OCTANOYLTRANSFERASE LIPM-RELATED"/>
    <property type="match status" value="1"/>
</dbReference>
<feature type="domain" description="BPL/LPL catalytic" evidence="1">
    <location>
        <begin position="33"/>
        <end position="223"/>
    </location>
</feature>
<dbReference type="Proteomes" id="UP000596004">
    <property type="component" value="Chromosome"/>
</dbReference>
<evidence type="ECO:0000259" key="1">
    <source>
        <dbReference type="PROSITE" id="PS51733"/>
    </source>
</evidence>
<gene>
    <name evidence="2" type="ORF">IPJ89_03775</name>
</gene>
<dbReference type="InterPro" id="IPR004143">
    <property type="entry name" value="BPL_LPL_catalytic"/>
</dbReference>
<accession>A0A7T9DJ18</accession>
<dbReference type="InterPro" id="IPR045864">
    <property type="entry name" value="aa-tRNA-synth_II/BPL/LPL"/>
</dbReference>
<dbReference type="GO" id="GO:0016874">
    <property type="term" value="F:ligase activity"/>
    <property type="evidence" value="ECO:0007669"/>
    <property type="project" value="UniProtKB-KW"/>
</dbReference>
<dbReference type="Gene3D" id="3.30.930.10">
    <property type="entry name" value="Bira Bifunctional Protein, Domain 2"/>
    <property type="match status" value="1"/>
</dbReference>
<dbReference type="InterPro" id="IPR050664">
    <property type="entry name" value="Octanoyltrans_LipM/LipL"/>
</dbReference>
<evidence type="ECO:0000313" key="2">
    <source>
        <dbReference type="EMBL" id="QQR92251.1"/>
    </source>
</evidence>
<organism evidence="2">
    <name type="scientific">Candidatus Iainarchaeum sp</name>
    <dbReference type="NCBI Taxonomy" id="3101447"/>
    <lineage>
        <taxon>Archaea</taxon>
        <taxon>Candidatus Iainarchaeota</taxon>
        <taxon>Candidatus Iainarchaeia</taxon>
        <taxon>Candidatus Iainarchaeales</taxon>
        <taxon>Candidatus Iainarchaeaceae</taxon>
        <taxon>Candidatus Iainarchaeum</taxon>
    </lineage>
</organism>
<keyword evidence="2" id="KW-0436">Ligase</keyword>
<dbReference type="CDD" id="cd16443">
    <property type="entry name" value="LplA"/>
    <property type="match status" value="1"/>
</dbReference>
<dbReference type="EMBL" id="CP064981">
    <property type="protein sequence ID" value="QQR92251.1"/>
    <property type="molecule type" value="Genomic_DNA"/>
</dbReference>
<proteinExistence type="predicted"/>
<protein>
    <submittedName>
        <fullName evidence="2">Lipoate--protein ligase family protein</fullName>
    </submittedName>
</protein>
<dbReference type="PANTHER" id="PTHR43679:SF2">
    <property type="entry name" value="OCTANOYL-[GCVH]:PROTEIN N-OCTANOYLTRANSFERASE"/>
    <property type="match status" value="1"/>
</dbReference>
<dbReference type="PROSITE" id="PS51733">
    <property type="entry name" value="BPL_LPL_CATALYTIC"/>
    <property type="match status" value="1"/>
</dbReference>
<reference evidence="2" key="1">
    <citation type="submission" date="2020-11" db="EMBL/GenBank/DDBJ databases">
        <title>Connecting structure to function with the recovery of over 1000 high-quality activated sludge metagenome-assembled genomes encoding full-length rRNA genes using long-read sequencing.</title>
        <authorList>
            <person name="Singleton C.M."/>
            <person name="Petriglieri F."/>
            <person name="Kristensen J.M."/>
            <person name="Kirkegaard R.H."/>
            <person name="Michaelsen T.Y."/>
            <person name="Andersen M.H."/>
            <person name="Karst S.M."/>
            <person name="Dueholm M.S."/>
            <person name="Nielsen P.H."/>
            <person name="Albertsen M."/>
        </authorList>
    </citation>
    <scope>NUCLEOTIDE SEQUENCE</scope>
    <source>
        <strain evidence="2">Fred_18-Q3-R57-64_BAT3C.431</strain>
    </source>
</reference>
<sequence>MDHAKWRFIPPHAQNAYMNVALEDVCINAVAEKKSPPIIRFYNWEPSAVIIGYFQSLEQEVNLQACRSDGVDVVRRRTGGGGIYQDVHGGLTYSVVAPDSFFPREIIPSYQRVAEWMITGLKELNIDAQFAPINDIQVHGKKISGNAQTRRKGVILIHGTLLFDVNPEKMFTYLRVPDEKIKDKMIASVKERVIGIKHFGVGSREEGYAALKKGFLHAKEFEEMELTSDELNAAEELVEEKYSLPQWIAQR</sequence>
<dbReference type="Pfam" id="PF21948">
    <property type="entry name" value="LplA-B_cat"/>
    <property type="match status" value="1"/>
</dbReference>